<dbReference type="Gene3D" id="3.40.50.12780">
    <property type="entry name" value="N-terminal domain of ligase-like"/>
    <property type="match status" value="1"/>
</dbReference>
<gene>
    <name evidence="9" type="ORF">BBI17_005385</name>
    <name evidence="10" type="ORF">BBO99_00005823</name>
</gene>
<name>A0A3R7HHE4_9STRA</name>
<dbReference type="SUPFAM" id="SSF56801">
    <property type="entry name" value="Acetyl-CoA synthetase-like"/>
    <property type="match status" value="1"/>
</dbReference>
<dbReference type="STRING" id="325452.A0A3R7HHE4"/>
<evidence type="ECO:0000256" key="3">
    <source>
        <dbReference type="ARBA" id="ARBA00022553"/>
    </source>
</evidence>
<dbReference type="EMBL" id="MBDN02000180">
    <property type="protein sequence ID" value="RLN78640.1"/>
    <property type="molecule type" value="Genomic_DNA"/>
</dbReference>
<keyword evidence="6" id="KW-0443">Lipid metabolism</keyword>
<dbReference type="Pfam" id="PF23024">
    <property type="entry name" value="AMP-dom_DIP2-like"/>
    <property type="match status" value="1"/>
</dbReference>
<keyword evidence="2" id="KW-0596">Phosphopantetheine</keyword>
<dbReference type="FunFam" id="3.40.50.12780:FF:000013">
    <property type="entry name" value="Long-chain-fatty-acid--AMP ligase FadD32"/>
    <property type="match status" value="1"/>
</dbReference>
<evidence type="ECO:0000256" key="6">
    <source>
        <dbReference type="ARBA" id="ARBA00023098"/>
    </source>
</evidence>
<dbReference type="SUPFAM" id="SSF47336">
    <property type="entry name" value="ACP-like"/>
    <property type="match status" value="1"/>
</dbReference>
<evidence type="ECO:0000313" key="12">
    <source>
        <dbReference type="Proteomes" id="UP000285883"/>
    </source>
</evidence>
<dbReference type="PANTHER" id="PTHR22754">
    <property type="entry name" value="DISCO-INTERACTING PROTEIN 2 DIP2 -RELATED"/>
    <property type="match status" value="1"/>
</dbReference>
<evidence type="ECO:0000313" key="10">
    <source>
        <dbReference type="EMBL" id="RLN78640.1"/>
    </source>
</evidence>
<evidence type="ECO:0000259" key="8">
    <source>
        <dbReference type="PROSITE" id="PS50075"/>
    </source>
</evidence>
<keyword evidence="11" id="KW-1185">Reference proteome</keyword>
<accession>A0A3R7HHE4</accession>
<keyword evidence="5" id="KW-0276">Fatty acid metabolism</keyword>
<dbReference type="PROSITE" id="PS00455">
    <property type="entry name" value="AMP_BINDING"/>
    <property type="match status" value="1"/>
</dbReference>
<evidence type="ECO:0000313" key="11">
    <source>
        <dbReference type="Proteomes" id="UP000285624"/>
    </source>
</evidence>
<dbReference type="Gene3D" id="1.10.1200.10">
    <property type="entry name" value="ACP-like"/>
    <property type="match status" value="1"/>
</dbReference>
<dbReference type="GO" id="GO:0031177">
    <property type="term" value="F:phosphopantetheine binding"/>
    <property type="evidence" value="ECO:0007669"/>
    <property type="project" value="InterPro"/>
</dbReference>
<dbReference type="InterPro" id="IPR036736">
    <property type="entry name" value="ACP-like_sf"/>
</dbReference>
<dbReference type="GO" id="GO:0008610">
    <property type="term" value="P:lipid biosynthetic process"/>
    <property type="evidence" value="ECO:0007669"/>
    <property type="project" value="InterPro"/>
</dbReference>
<dbReference type="InterPro" id="IPR042099">
    <property type="entry name" value="ANL_N_sf"/>
</dbReference>
<keyword evidence="3" id="KW-0597">Phosphoprotein</keyword>
<comment type="caution">
    <text evidence="10">The sequence shown here is derived from an EMBL/GenBank/DDBJ whole genome shotgun (WGS) entry which is preliminary data.</text>
</comment>
<reference evidence="11 12" key="1">
    <citation type="submission" date="2018-07" db="EMBL/GenBank/DDBJ databases">
        <title>Genome sequencing of oomycete isolates from Chile give support for New Zealand origin for Phytophthora kernoviae and make available the first Nothophytophthora sp. genome.</title>
        <authorList>
            <person name="Studholme D.J."/>
            <person name="Sanfuentes E."/>
            <person name="Panda P."/>
            <person name="Hill R."/>
            <person name="Sambles C."/>
            <person name="Grant M."/>
            <person name="Williams N.M."/>
            <person name="Mcdougal R.L."/>
        </authorList>
    </citation>
    <scope>NUCLEOTIDE SEQUENCE [LARGE SCALE GENOMIC DNA]</scope>
    <source>
        <strain evidence="9">Chile2</strain>
        <strain evidence="10">Chile4</strain>
    </source>
</reference>
<dbReference type="Pfam" id="PF00550">
    <property type="entry name" value="PP-binding"/>
    <property type="match status" value="1"/>
</dbReference>
<dbReference type="GO" id="GO:0016874">
    <property type="term" value="F:ligase activity"/>
    <property type="evidence" value="ECO:0007669"/>
    <property type="project" value="UniProtKB-KW"/>
</dbReference>
<evidence type="ECO:0000256" key="5">
    <source>
        <dbReference type="ARBA" id="ARBA00022832"/>
    </source>
</evidence>
<dbReference type="CDD" id="cd05931">
    <property type="entry name" value="FAAL"/>
    <property type="match status" value="1"/>
</dbReference>
<feature type="region of interest" description="Disordered" evidence="7">
    <location>
        <begin position="585"/>
        <end position="621"/>
    </location>
</feature>
<dbReference type="PROSITE" id="PS50075">
    <property type="entry name" value="CARRIER"/>
    <property type="match status" value="1"/>
</dbReference>
<evidence type="ECO:0000313" key="9">
    <source>
        <dbReference type="EMBL" id="RLN20437.1"/>
    </source>
</evidence>
<evidence type="ECO:0000256" key="4">
    <source>
        <dbReference type="ARBA" id="ARBA00022598"/>
    </source>
</evidence>
<dbReference type="Proteomes" id="UP000285883">
    <property type="component" value="Unassembled WGS sequence"/>
</dbReference>
<sequence length="733" mass="79559">MLSFADDKGVVTASLTCAELNKRVQNLAGLLRSSTQQHSKGLGLKQADRVLLVYPPGLDFIVAFLACLRAGVVAVPVYPPDPRKMKKDINMFVTVAQNCQANMALTNALYYNVKKISAIKEKLTFSGAVPWPEHLVWVVTDNLVDAKGIDPAKLWLTQTPTAGSTAFLQYTSGSTSAPKGVVLSHGNLNHNLRTISSALHAGRDTVVVSWLPQYHDMGLIGAYLGTIFNGGTGVYLSPFSFIRDPCLWLRLVSKHRATHLQAPNFAYSLLARKSDRLSVGGEDVDLSSVRHMINGAEPIQGDTIDAFYRAFSLFGLPEKVVKPTYGLAEHTVYVCGGGTQRLWVDKLALERDRVFQVVEKSTATGLVKEMIGCGVPSRKDYGISVCIVDPETRVERPEGETGEIWISSASKAQGYYGDEMRELSVEAFQAKLAAGADDTTYLRTGDMGVIYNQEIFICGRIKDLVIIRGRNHYPQDLEATAEAHEDLRPGCCAAFSYAIDSEDNDEKLAVVAELRDPAMTSKASLCGKIRSAITREHGVKVTLVILVAPRTIPKTTSGKISRSRCRKALEDKKLDELYRNEDMIEDPIEDDGGDDPITGETMDRNVNGPRVAPTDDGAPRSQLPSVITGVPPDQVYEFLVHELARTLGVDTTQINDNTPLQEVGLDSMALTQLQGVIAQKYQVHVQEELLYGETTTLASLHAGLCGGGAGANQAGGVSAVAPKQKLFCGCIAC</sequence>
<dbReference type="AlphaFoldDB" id="A0A3R7HHE4"/>
<dbReference type="Pfam" id="PF00501">
    <property type="entry name" value="AMP-binding"/>
    <property type="match status" value="1"/>
</dbReference>
<protein>
    <recommendedName>
        <fullName evidence="8">Carrier domain-containing protein</fullName>
    </recommendedName>
</protein>
<comment type="similarity">
    <text evidence="1">Belongs to the ATP-dependent AMP-binding enzyme family.</text>
</comment>
<dbReference type="InterPro" id="IPR040097">
    <property type="entry name" value="FAAL/FAAC"/>
</dbReference>
<dbReference type="InterPro" id="IPR045851">
    <property type="entry name" value="AMP-bd_C_sf"/>
</dbReference>
<dbReference type="InterPro" id="IPR020845">
    <property type="entry name" value="AMP-binding_CS"/>
</dbReference>
<evidence type="ECO:0000256" key="7">
    <source>
        <dbReference type="SAM" id="MobiDB-lite"/>
    </source>
</evidence>
<feature type="domain" description="Carrier" evidence="8">
    <location>
        <begin position="630"/>
        <end position="708"/>
    </location>
</feature>
<feature type="compositionally biased region" description="Acidic residues" evidence="7">
    <location>
        <begin position="585"/>
        <end position="594"/>
    </location>
</feature>
<dbReference type="InterPro" id="IPR020806">
    <property type="entry name" value="PKS_PP-bd"/>
</dbReference>
<dbReference type="Proteomes" id="UP000285624">
    <property type="component" value="Unassembled WGS sequence"/>
</dbReference>
<dbReference type="EMBL" id="MAYM02001381">
    <property type="protein sequence ID" value="RLN20437.1"/>
    <property type="molecule type" value="Genomic_DNA"/>
</dbReference>
<proteinExistence type="inferred from homology"/>
<keyword evidence="4" id="KW-0436">Ligase</keyword>
<dbReference type="InterPro" id="IPR025110">
    <property type="entry name" value="AMP-bd_C"/>
</dbReference>
<dbReference type="Gene3D" id="3.30.300.30">
    <property type="match status" value="1"/>
</dbReference>
<dbReference type="InterPro" id="IPR009081">
    <property type="entry name" value="PP-bd_ACP"/>
</dbReference>
<dbReference type="PANTHER" id="PTHR22754:SF32">
    <property type="entry name" value="DISCO-INTERACTING PROTEIN 2"/>
    <property type="match status" value="1"/>
</dbReference>
<dbReference type="SMART" id="SM00823">
    <property type="entry name" value="PKS_PP"/>
    <property type="match status" value="1"/>
</dbReference>
<organism evidence="10 11">
    <name type="scientific">Phytophthora kernoviae</name>
    <dbReference type="NCBI Taxonomy" id="325452"/>
    <lineage>
        <taxon>Eukaryota</taxon>
        <taxon>Sar</taxon>
        <taxon>Stramenopiles</taxon>
        <taxon>Oomycota</taxon>
        <taxon>Peronosporomycetes</taxon>
        <taxon>Peronosporales</taxon>
        <taxon>Peronosporaceae</taxon>
        <taxon>Phytophthora</taxon>
    </lineage>
</organism>
<evidence type="ECO:0000256" key="2">
    <source>
        <dbReference type="ARBA" id="ARBA00022450"/>
    </source>
</evidence>
<dbReference type="InterPro" id="IPR000873">
    <property type="entry name" value="AMP-dep_synth/lig_dom"/>
</dbReference>
<dbReference type="GO" id="GO:0006631">
    <property type="term" value="P:fatty acid metabolic process"/>
    <property type="evidence" value="ECO:0007669"/>
    <property type="project" value="UniProtKB-KW"/>
</dbReference>
<evidence type="ECO:0000256" key="1">
    <source>
        <dbReference type="ARBA" id="ARBA00006432"/>
    </source>
</evidence>